<evidence type="ECO:0000313" key="2">
    <source>
        <dbReference type="EMBL" id="MBW0472946.1"/>
    </source>
</evidence>
<feature type="region of interest" description="Disordered" evidence="1">
    <location>
        <begin position="60"/>
        <end position="100"/>
    </location>
</feature>
<feature type="compositionally biased region" description="Basic and acidic residues" evidence="1">
    <location>
        <begin position="60"/>
        <end position="74"/>
    </location>
</feature>
<comment type="caution">
    <text evidence="2">The sequence shown here is derived from an EMBL/GenBank/DDBJ whole genome shotgun (WGS) entry which is preliminary data.</text>
</comment>
<evidence type="ECO:0000256" key="1">
    <source>
        <dbReference type="SAM" id="MobiDB-lite"/>
    </source>
</evidence>
<organism evidence="2 3">
    <name type="scientific">Austropuccinia psidii MF-1</name>
    <dbReference type="NCBI Taxonomy" id="1389203"/>
    <lineage>
        <taxon>Eukaryota</taxon>
        <taxon>Fungi</taxon>
        <taxon>Dikarya</taxon>
        <taxon>Basidiomycota</taxon>
        <taxon>Pucciniomycotina</taxon>
        <taxon>Pucciniomycetes</taxon>
        <taxon>Pucciniales</taxon>
        <taxon>Sphaerophragmiaceae</taxon>
        <taxon>Austropuccinia</taxon>
    </lineage>
</organism>
<dbReference type="OrthoDB" id="5552562at2759"/>
<feature type="compositionally biased region" description="Low complexity" evidence="1">
    <location>
        <begin position="77"/>
        <end position="89"/>
    </location>
</feature>
<dbReference type="Proteomes" id="UP000765509">
    <property type="component" value="Unassembled WGS sequence"/>
</dbReference>
<keyword evidence="3" id="KW-1185">Reference proteome</keyword>
<sequence>MNHHTLHISEVWGERARIHHVRNGLLSRICDQLASHPSRINSLQDLMDITLELYTMYHERKNEKSSHQEKKPEAPKSNSSHLQNSSYSSQKKKKNFQKRDKPYSSFLNEHFKSMISEKKKNQGGFMYLFLWEE</sequence>
<gene>
    <name evidence="2" type="ORF">O181_012661</name>
</gene>
<name>A0A9Q3GMI4_9BASI</name>
<dbReference type="EMBL" id="AVOT02003252">
    <property type="protein sequence ID" value="MBW0472946.1"/>
    <property type="molecule type" value="Genomic_DNA"/>
</dbReference>
<dbReference type="AlphaFoldDB" id="A0A9Q3GMI4"/>
<protein>
    <submittedName>
        <fullName evidence="2">Uncharacterized protein</fullName>
    </submittedName>
</protein>
<proteinExistence type="predicted"/>
<reference evidence="2" key="1">
    <citation type="submission" date="2021-03" db="EMBL/GenBank/DDBJ databases">
        <title>Draft genome sequence of rust myrtle Austropuccinia psidii MF-1, a brazilian biotype.</title>
        <authorList>
            <person name="Quecine M.C."/>
            <person name="Pachon D.M.R."/>
            <person name="Bonatelli M.L."/>
            <person name="Correr F.H."/>
            <person name="Franceschini L.M."/>
            <person name="Leite T.F."/>
            <person name="Margarido G.R.A."/>
            <person name="Almeida C.A."/>
            <person name="Ferrarezi J.A."/>
            <person name="Labate C.A."/>
        </authorList>
    </citation>
    <scope>NUCLEOTIDE SEQUENCE</scope>
    <source>
        <strain evidence="2">MF-1</strain>
    </source>
</reference>
<evidence type="ECO:0000313" key="3">
    <source>
        <dbReference type="Proteomes" id="UP000765509"/>
    </source>
</evidence>
<accession>A0A9Q3GMI4</accession>